<dbReference type="PANTHER" id="PTHR46803:SF2">
    <property type="entry name" value="E3 UBIQUITIN-PROTEIN LIGASE CHIP"/>
    <property type="match status" value="1"/>
</dbReference>
<dbReference type="SMART" id="SM00028">
    <property type="entry name" value="TPR"/>
    <property type="match status" value="3"/>
</dbReference>
<dbReference type="Proteomes" id="UP000531561">
    <property type="component" value="Unassembled WGS sequence"/>
</dbReference>
<dbReference type="PANTHER" id="PTHR46803">
    <property type="entry name" value="E3 UBIQUITIN-PROTEIN LIGASE CHIP"/>
    <property type="match status" value="1"/>
</dbReference>
<name>A0A8H6AJA5_9HELO</name>
<dbReference type="SUPFAM" id="SSF57850">
    <property type="entry name" value="RING/U-box"/>
    <property type="match status" value="1"/>
</dbReference>
<keyword evidence="4" id="KW-0833">Ubl conjugation pathway</keyword>
<dbReference type="GO" id="GO:0071218">
    <property type="term" value="P:cellular response to misfolded protein"/>
    <property type="evidence" value="ECO:0007669"/>
    <property type="project" value="TreeGrafter"/>
</dbReference>
<keyword evidence="3" id="KW-0677">Repeat</keyword>
<evidence type="ECO:0000256" key="2">
    <source>
        <dbReference type="ARBA" id="ARBA00022679"/>
    </source>
</evidence>
<dbReference type="EMBL" id="JABFCT010000020">
    <property type="protein sequence ID" value="KAF5868691.1"/>
    <property type="molecule type" value="Genomic_DNA"/>
</dbReference>
<dbReference type="GO" id="GO:0000209">
    <property type="term" value="P:protein polyubiquitination"/>
    <property type="evidence" value="ECO:0007669"/>
    <property type="project" value="TreeGrafter"/>
</dbReference>
<dbReference type="GO" id="GO:0051087">
    <property type="term" value="F:protein-folding chaperone binding"/>
    <property type="evidence" value="ECO:0007669"/>
    <property type="project" value="TreeGrafter"/>
</dbReference>
<proteinExistence type="predicted"/>
<dbReference type="PROSITE" id="PS50005">
    <property type="entry name" value="TPR"/>
    <property type="match status" value="1"/>
</dbReference>
<dbReference type="Gene3D" id="3.30.40.10">
    <property type="entry name" value="Zinc/RING finger domain, C3HC4 (zinc finger)"/>
    <property type="match status" value="1"/>
</dbReference>
<organism evidence="8 9">
    <name type="scientific">Botrytis fragariae</name>
    <dbReference type="NCBI Taxonomy" id="1964551"/>
    <lineage>
        <taxon>Eukaryota</taxon>
        <taxon>Fungi</taxon>
        <taxon>Dikarya</taxon>
        <taxon>Ascomycota</taxon>
        <taxon>Pezizomycotina</taxon>
        <taxon>Leotiomycetes</taxon>
        <taxon>Helotiales</taxon>
        <taxon>Sclerotiniaceae</taxon>
        <taxon>Botrytis</taxon>
    </lineage>
</organism>
<dbReference type="InterPro" id="IPR013083">
    <property type="entry name" value="Znf_RING/FYVE/PHD"/>
</dbReference>
<dbReference type="GO" id="GO:0061630">
    <property type="term" value="F:ubiquitin protein ligase activity"/>
    <property type="evidence" value="ECO:0007669"/>
    <property type="project" value="UniProtKB-EC"/>
</dbReference>
<keyword evidence="9" id="KW-1185">Reference proteome</keyword>
<evidence type="ECO:0000259" key="7">
    <source>
        <dbReference type="PROSITE" id="PS51698"/>
    </source>
</evidence>
<dbReference type="Pfam" id="PF04564">
    <property type="entry name" value="U-box"/>
    <property type="match status" value="1"/>
</dbReference>
<feature type="repeat" description="TPR" evidence="6">
    <location>
        <begin position="13"/>
        <end position="46"/>
    </location>
</feature>
<dbReference type="RefSeq" id="XP_037187640.1">
    <property type="nucleotide sequence ID" value="XM_037342343.1"/>
</dbReference>
<dbReference type="GO" id="GO:0045862">
    <property type="term" value="P:positive regulation of proteolysis"/>
    <property type="evidence" value="ECO:0007669"/>
    <property type="project" value="TreeGrafter"/>
</dbReference>
<dbReference type="OrthoDB" id="629492at2759"/>
<dbReference type="Gene3D" id="1.25.40.10">
    <property type="entry name" value="Tetratricopeptide repeat domain"/>
    <property type="match status" value="1"/>
</dbReference>
<evidence type="ECO:0000313" key="9">
    <source>
        <dbReference type="Proteomes" id="UP000531561"/>
    </source>
</evidence>
<dbReference type="SMART" id="SM00504">
    <property type="entry name" value="Ubox"/>
    <property type="match status" value="1"/>
</dbReference>
<dbReference type="GO" id="GO:0043161">
    <property type="term" value="P:proteasome-mediated ubiquitin-dependent protein catabolic process"/>
    <property type="evidence" value="ECO:0007669"/>
    <property type="project" value="TreeGrafter"/>
</dbReference>
<dbReference type="InterPro" id="IPR019734">
    <property type="entry name" value="TPR_rpt"/>
</dbReference>
<evidence type="ECO:0000256" key="3">
    <source>
        <dbReference type="ARBA" id="ARBA00022737"/>
    </source>
</evidence>
<evidence type="ECO:0000256" key="4">
    <source>
        <dbReference type="ARBA" id="ARBA00022786"/>
    </source>
</evidence>
<gene>
    <name evidence="8" type="ORF">Bfra_012021</name>
</gene>
<dbReference type="PROSITE" id="PS51698">
    <property type="entry name" value="U_BOX"/>
    <property type="match status" value="1"/>
</dbReference>
<dbReference type="GO" id="GO:0003755">
    <property type="term" value="F:peptidyl-prolyl cis-trans isomerase activity"/>
    <property type="evidence" value="ECO:0007669"/>
    <property type="project" value="UniProtKB-KW"/>
</dbReference>
<dbReference type="GeneID" id="59266035"/>
<dbReference type="Pfam" id="PF00515">
    <property type="entry name" value="TPR_1"/>
    <property type="match status" value="1"/>
</dbReference>
<keyword evidence="6" id="KW-0802">TPR repeat</keyword>
<keyword evidence="5" id="KW-0413">Isomerase</keyword>
<dbReference type="InterPro" id="IPR003613">
    <property type="entry name" value="Ubox_domain"/>
</dbReference>
<dbReference type="AlphaFoldDB" id="A0A8H6AJA5"/>
<dbReference type="GO" id="GO:0005737">
    <property type="term" value="C:cytoplasm"/>
    <property type="evidence" value="ECO:0007669"/>
    <property type="project" value="TreeGrafter"/>
</dbReference>
<feature type="domain" description="U-box" evidence="7">
    <location>
        <begin position="211"/>
        <end position="284"/>
    </location>
</feature>
<evidence type="ECO:0000256" key="5">
    <source>
        <dbReference type="ARBA" id="ARBA00023110"/>
    </source>
</evidence>
<protein>
    <submittedName>
        <fullName evidence="8">Putative u-box domain-containing protein</fullName>
    </submittedName>
</protein>
<dbReference type="SUPFAM" id="SSF48452">
    <property type="entry name" value="TPR-like"/>
    <property type="match status" value="1"/>
</dbReference>
<keyword evidence="5" id="KW-0697">Rotamase</keyword>
<evidence type="ECO:0000313" key="8">
    <source>
        <dbReference type="EMBL" id="KAF5868691.1"/>
    </source>
</evidence>
<sequence length="287" mass="32456">MAGSNLPHDPKKALEFKNKGNDHFQNKNYEAAEQFYSKAIALDPLNPILHTNQSKALLKLARYPEAIASSESAIAAISSAPINSVYMKAYYNIAQAYHALRDYDSALKAAEMAREHCIKDMPIGGKGLVGSGKSLPLILELGLRCRKEGWEKKEERRRRDRGYLLGEVTGNGDAMDIDTKEITGEWEKKIEEVERVFRLVETQGKEGRRREMPDWAIDGISFNVMIDPVVTKTGQSYERTSILQHLERSCTDPLTREPLLPSDLRPNLGLKHAIEEFLEENGWAVEW</sequence>
<dbReference type="Pfam" id="PF13181">
    <property type="entry name" value="TPR_8"/>
    <property type="match status" value="1"/>
</dbReference>
<dbReference type="GO" id="GO:0006515">
    <property type="term" value="P:protein quality control for misfolded or incompletely synthesized proteins"/>
    <property type="evidence" value="ECO:0007669"/>
    <property type="project" value="TreeGrafter"/>
</dbReference>
<keyword evidence="2" id="KW-0808">Transferase</keyword>
<dbReference type="InterPro" id="IPR011990">
    <property type="entry name" value="TPR-like_helical_dom_sf"/>
</dbReference>
<accession>A0A8H6AJA5</accession>
<reference evidence="8 9" key="1">
    <citation type="journal article" date="2020" name="Phytopathology">
        <title>A high-quality genome resource of Botrytis fragariae, a new and rapidly spreading fungal pathogen causing strawberry gray mold in the U.S.A.</title>
        <authorList>
            <person name="Wu Y."/>
            <person name="Saski C.A."/>
            <person name="Schnabel G."/>
            <person name="Xiao S."/>
            <person name="Hu M."/>
        </authorList>
    </citation>
    <scope>NUCLEOTIDE SEQUENCE [LARGE SCALE GENOMIC DNA]</scope>
    <source>
        <strain evidence="8 9">BVB16</strain>
    </source>
</reference>
<evidence type="ECO:0000256" key="1">
    <source>
        <dbReference type="ARBA" id="ARBA00000900"/>
    </source>
</evidence>
<comment type="caution">
    <text evidence="8">The sequence shown here is derived from an EMBL/GenBank/DDBJ whole genome shotgun (WGS) entry which is preliminary data.</text>
</comment>
<comment type="catalytic activity">
    <reaction evidence="1">
        <text>S-ubiquitinyl-[E2 ubiquitin-conjugating enzyme]-L-cysteine + [acceptor protein]-L-lysine = [E2 ubiquitin-conjugating enzyme]-L-cysteine + N(6)-ubiquitinyl-[acceptor protein]-L-lysine.</text>
        <dbReference type="EC" id="2.3.2.27"/>
    </reaction>
</comment>
<evidence type="ECO:0000256" key="6">
    <source>
        <dbReference type="PROSITE-ProRule" id="PRU00339"/>
    </source>
</evidence>